<dbReference type="RefSeq" id="WP_076665729.1">
    <property type="nucleotide sequence ID" value="NZ_FTPP01000001.1"/>
</dbReference>
<evidence type="ECO:0000313" key="4">
    <source>
        <dbReference type="Proteomes" id="UP000187181"/>
    </source>
</evidence>
<keyword evidence="1" id="KW-0732">Signal</keyword>
<dbReference type="InterPro" id="IPR005135">
    <property type="entry name" value="Endo/exonuclease/phosphatase"/>
</dbReference>
<dbReference type="EMBL" id="FTPP01000001">
    <property type="protein sequence ID" value="SIT76105.1"/>
    <property type="molecule type" value="Genomic_DNA"/>
</dbReference>
<evidence type="ECO:0000256" key="1">
    <source>
        <dbReference type="SAM" id="SignalP"/>
    </source>
</evidence>
<gene>
    <name evidence="3" type="ORF">SAMN05444128_0291</name>
</gene>
<evidence type="ECO:0000259" key="2">
    <source>
        <dbReference type="Pfam" id="PF19580"/>
    </source>
</evidence>
<dbReference type="GO" id="GO:0004527">
    <property type="term" value="F:exonuclease activity"/>
    <property type="evidence" value="ECO:0007669"/>
    <property type="project" value="UniProtKB-KW"/>
</dbReference>
<dbReference type="Proteomes" id="UP000187181">
    <property type="component" value="Unassembled WGS sequence"/>
</dbReference>
<reference evidence="4" key="1">
    <citation type="submission" date="2017-01" db="EMBL/GenBank/DDBJ databases">
        <authorList>
            <person name="Varghese N."/>
            <person name="Submissions S."/>
        </authorList>
    </citation>
    <scope>NUCLEOTIDE SEQUENCE [LARGE SCALE GENOMIC DNA]</scope>
    <source>
        <strain evidence="4">LP100</strain>
    </source>
</reference>
<name>A0A1R3WDF1_9BACT</name>
<dbReference type="AlphaFoldDB" id="A0A1R3WDF1"/>
<dbReference type="Gene3D" id="3.60.10.10">
    <property type="entry name" value="Endonuclease/exonuclease/phosphatase"/>
    <property type="match status" value="1"/>
</dbReference>
<dbReference type="Pfam" id="PF19580">
    <property type="entry name" value="Exo_endo_phos_3"/>
    <property type="match status" value="1"/>
</dbReference>
<organism evidence="3 4">
    <name type="scientific">Pontibacter indicus</name>
    <dbReference type="NCBI Taxonomy" id="1317125"/>
    <lineage>
        <taxon>Bacteria</taxon>
        <taxon>Pseudomonadati</taxon>
        <taxon>Bacteroidota</taxon>
        <taxon>Cytophagia</taxon>
        <taxon>Cytophagales</taxon>
        <taxon>Hymenobacteraceae</taxon>
        <taxon>Pontibacter</taxon>
    </lineage>
</organism>
<feature type="domain" description="Endonuclease/exonuclease/phosphatase" evidence="2">
    <location>
        <begin position="34"/>
        <end position="343"/>
    </location>
</feature>
<protein>
    <submittedName>
        <fullName evidence="3">Endonuclease/Exonuclease/phosphatase family protein</fullName>
    </submittedName>
</protein>
<feature type="chain" id="PRO_5013114089" evidence="1">
    <location>
        <begin position="22"/>
        <end position="346"/>
    </location>
</feature>
<dbReference type="PANTHER" id="PTHR42834">
    <property type="entry name" value="ENDONUCLEASE/EXONUCLEASE/PHOSPHATASE FAMILY PROTEIN (AFU_ORTHOLOGUE AFUA_3G09210)"/>
    <property type="match status" value="1"/>
</dbReference>
<sequence length="346" mass="39033">MRHGIKTFLLLFSLTILSGCASLTSSIKKPKLHTVAFYNTEKLYDTQNDPKTDDDGFTPGGVMQWDQDRYKTKIRHVAQVIQTIGGKNGADLVGLSEVENRQVLDDLVKSSPLRKRRYGIIHHDSPDPEGLDVALLYNPRVFKPTSHNNLPIRFSEKGFASRGILQVKGTLAGEPVTVYVNHWPEDRGSATLGATRRRDAAAELRRQVDAQQKADKNAKIIVLGDFADEPNAASVEKVLKATGRPNPAYQNELFNTFYLWFVQGKGSFHTRNDNKMRDQIMVSKSLMNTQSGLHYVHGSAQIHDPEFAKFTFGRYKDTPRQTWSHTLYLGGYSDHFPVYIKLQQAK</sequence>
<dbReference type="GO" id="GO:0004519">
    <property type="term" value="F:endonuclease activity"/>
    <property type="evidence" value="ECO:0007669"/>
    <property type="project" value="UniProtKB-KW"/>
</dbReference>
<feature type="signal peptide" evidence="1">
    <location>
        <begin position="1"/>
        <end position="21"/>
    </location>
</feature>
<keyword evidence="4" id="KW-1185">Reference proteome</keyword>
<evidence type="ECO:0000313" key="3">
    <source>
        <dbReference type="EMBL" id="SIT76105.1"/>
    </source>
</evidence>
<accession>A0A1R3WDF1</accession>
<proteinExistence type="predicted"/>
<dbReference type="OrthoDB" id="9802724at2"/>
<dbReference type="SUPFAM" id="SSF56219">
    <property type="entry name" value="DNase I-like"/>
    <property type="match status" value="1"/>
</dbReference>
<keyword evidence="3" id="KW-0378">Hydrolase</keyword>
<dbReference type="STRING" id="1317125.SAMN05444128_0291"/>
<dbReference type="PANTHER" id="PTHR42834:SF1">
    <property type="entry name" value="ENDONUCLEASE_EXONUCLEASE_PHOSPHATASE FAMILY PROTEIN (AFU_ORTHOLOGUE AFUA_3G09210)"/>
    <property type="match status" value="1"/>
</dbReference>
<keyword evidence="3" id="KW-0255">Endonuclease</keyword>
<keyword evidence="3" id="KW-0269">Exonuclease</keyword>
<keyword evidence="3" id="KW-0540">Nuclease</keyword>
<dbReference type="InterPro" id="IPR036691">
    <property type="entry name" value="Endo/exonu/phosph_ase_sf"/>
</dbReference>
<dbReference type="PROSITE" id="PS51257">
    <property type="entry name" value="PROKAR_LIPOPROTEIN"/>
    <property type="match status" value="1"/>
</dbReference>